<dbReference type="InterPro" id="IPR007055">
    <property type="entry name" value="BON_dom"/>
</dbReference>
<evidence type="ECO:0000256" key="3">
    <source>
        <dbReference type="SAM" id="MobiDB-lite"/>
    </source>
</evidence>
<dbReference type="InterPro" id="IPR000644">
    <property type="entry name" value="CBS_dom"/>
</dbReference>
<evidence type="ECO:0000313" key="6">
    <source>
        <dbReference type="EMBL" id="QJY48985.1"/>
    </source>
</evidence>
<evidence type="ECO:0000256" key="1">
    <source>
        <dbReference type="ARBA" id="ARBA00023122"/>
    </source>
</evidence>
<feature type="domain" description="CBS" evidence="5">
    <location>
        <begin position="92"/>
        <end position="148"/>
    </location>
</feature>
<keyword evidence="7" id="KW-1185">Reference proteome</keyword>
<proteinExistence type="predicted"/>
<organism evidence="6 7">
    <name type="scientific">Pseudonocardia broussonetiae</name>
    <dbReference type="NCBI Taxonomy" id="2736640"/>
    <lineage>
        <taxon>Bacteria</taxon>
        <taxon>Bacillati</taxon>
        <taxon>Actinomycetota</taxon>
        <taxon>Actinomycetes</taxon>
        <taxon>Pseudonocardiales</taxon>
        <taxon>Pseudonocardiaceae</taxon>
        <taxon>Pseudonocardia</taxon>
    </lineage>
</organism>
<dbReference type="PIRSF" id="PIRSF036990">
    <property type="entry name" value="UCP036990_CBS_BON"/>
    <property type="match status" value="1"/>
</dbReference>
<accession>A0A6M6JNP5</accession>
<dbReference type="Pfam" id="PF04972">
    <property type="entry name" value="BON"/>
    <property type="match status" value="1"/>
</dbReference>
<feature type="domain" description="CBS" evidence="5">
    <location>
        <begin position="10"/>
        <end position="66"/>
    </location>
</feature>
<dbReference type="Gene3D" id="3.30.1340.30">
    <property type="match status" value="1"/>
</dbReference>
<evidence type="ECO:0000259" key="4">
    <source>
        <dbReference type="PROSITE" id="PS50914"/>
    </source>
</evidence>
<dbReference type="InterPro" id="IPR017080">
    <property type="entry name" value="UCP036990_CBS_BON"/>
</dbReference>
<dbReference type="PANTHER" id="PTHR43080">
    <property type="entry name" value="CBS DOMAIN-CONTAINING PROTEIN CBSX3, MITOCHONDRIAL"/>
    <property type="match status" value="1"/>
</dbReference>
<sequence length="242" mass="26663">MRNSTVADVMTRRPLTARPAMPLKELARVLTEHGISALPVLDRDDRVVGIVSERDLLSEQAEPSPRRARWWQRRRTRQEIRRSPGGTVGHVMTEDPVTVSPRATLAEAAGRMIEHEVKHLPVVDEHGALVGMVSRGDLVRRFVRSDDEIRADVIDDVLLHVLWIDATQVEVTVTDGIVTLAGTVDLRSTAQIAERLVHRLDGVVDVVSALTYLTDDGGLEGRPPHTPQPAATPTTDRTGITT</sequence>
<dbReference type="Proteomes" id="UP000505377">
    <property type="component" value="Chromosome"/>
</dbReference>
<dbReference type="SUPFAM" id="SSF54631">
    <property type="entry name" value="CBS-domain pair"/>
    <property type="match status" value="1"/>
</dbReference>
<dbReference type="PROSITE" id="PS50914">
    <property type="entry name" value="BON"/>
    <property type="match status" value="1"/>
</dbReference>
<dbReference type="Pfam" id="PF00571">
    <property type="entry name" value="CBS"/>
    <property type="match status" value="2"/>
</dbReference>
<dbReference type="AlphaFoldDB" id="A0A6M6JNP5"/>
<dbReference type="KEGG" id="pbro:HOP40_27040"/>
<dbReference type="PANTHER" id="PTHR43080:SF29">
    <property type="entry name" value="OS02G0818000 PROTEIN"/>
    <property type="match status" value="1"/>
</dbReference>
<dbReference type="InterPro" id="IPR046342">
    <property type="entry name" value="CBS_dom_sf"/>
</dbReference>
<feature type="region of interest" description="Disordered" evidence="3">
    <location>
        <begin position="216"/>
        <end position="242"/>
    </location>
</feature>
<evidence type="ECO:0000256" key="2">
    <source>
        <dbReference type="PROSITE-ProRule" id="PRU00703"/>
    </source>
</evidence>
<dbReference type="InterPro" id="IPR051257">
    <property type="entry name" value="Diverse_CBS-Domain"/>
</dbReference>
<dbReference type="RefSeq" id="WP_172163756.1">
    <property type="nucleotide sequence ID" value="NZ_CP053564.1"/>
</dbReference>
<dbReference type="PROSITE" id="PS51371">
    <property type="entry name" value="CBS"/>
    <property type="match status" value="2"/>
</dbReference>
<feature type="domain" description="BON" evidence="4">
    <location>
        <begin position="146"/>
        <end position="214"/>
    </location>
</feature>
<dbReference type="SMART" id="SM00116">
    <property type="entry name" value="CBS"/>
    <property type="match status" value="2"/>
</dbReference>
<gene>
    <name evidence="6" type="ORF">HOP40_27040</name>
</gene>
<dbReference type="Gene3D" id="3.10.580.10">
    <property type="entry name" value="CBS-domain"/>
    <property type="match status" value="1"/>
</dbReference>
<reference evidence="6 7" key="1">
    <citation type="submission" date="2020-05" db="EMBL/GenBank/DDBJ databases">
        <authorList>
            <person name="Mo P."/>
        </authorList>
    </citation>
    <scope>NUCLEOTIDE SEQUENCE [LARGE SCALE GENOMIC DNA]</scope>
    <source>
        <strain evidence="6 7">Gen01</strain>
    </source>
</reference>
<feature type="compositionally biased region" description="Low complexity" evidence="3">
    <location>
        <begin position="228"/>
        <end position="242"/>
    </location>
</feature>
<name>A0A6M6JNP5_9PSEU</name>
<dbReference type="CDD" id="cd04586">
    <property type="entry name" value="CBS_pair_BON_assoc"/>
    <property type="match status" value="1"/>
</dbReference>
<evidence type="ECO:0000313" key="7">
    <source>
        <dbReference type="Proteomes" id="UP000505377"/>
    </source>
</evidence>
<dbReference type="EMBL" id="CP053564">
    <property type="protein sequence ID" value="QJY48985.1"/>
    <property type="molecule type" value="Genomic_DNA"/>
</dbReference>
<evidence type="ECO:0000259" key="5">
    <source>
        <dbReference type="PROSITE" id="PS51371"/>
    </source>
</evidence>
<keyword evidence="1 2" id="KW-0129">CBS domain</keyword>
<protein>
    <submittedName>
        <fullName evidence="6">CBS domain-containing protein</fullName>
    </submittedName>
</protein>